<keyword evidence="3" id="KW-0804">Transcription</keyword>
<evidence type="ECO:0000313" key="6">
    <source>
        <dbReference type="Proteomes" id="UP000266552"/>
    </source>
</evidence>
<dbReference type="GO" id="GO:0003700">
    <property type="term" value="F:DNA-binding transcription factor activity"/>
    <property type="evidence" value="ECO:0007669"/>
    <property type="project" value="InterPro"/>
</dbReference>
<dbReference type="InterPro" id="IPR029441">
    <property type="entry name" value="Cass2"/>
</dbReference>
<evidence type="ECO:0000256" key="1">
    <source>
        <dbReference type="ARBA" id="ARBA00023015"/>
    </source>
</evidence>
<dbReference type="Gene3D" id="1.10.10.60">
    <property type="entry name" value="Homeodomain-like"/>
    <property type="match status" value="2"/>
</dbReference>
<dbReference type="InterPro" id="IPR010499">
    <property type="entry name" value="AraC_E-bd"/>
</dbReference>
<accession>A0A385TP49</accession>
<evidence type="ECO:0000259" key="4">
    <source>
        <dbReference type="PROSITE" id="PS01124"/>
    </source>
</evidence>
<dbReference type="Pfam" id="PF14526">
    <property type="entry name" value="Cass2"/>
    <property type="match status" value="1"/>
</dbReference>
<keyword evidence="2" id="KW-0238">DNA-binding</keyword>
<evidence type="ECO:0000256" key="2">
    <source>
        <dbReference type="ARBA" id="ARBA00023125"/>
    </source>
</evidence>
<dbReference type="InterPro" id="IPR009057">
    <property type="entry name" value="Homeodomain-like_sf"/>
</dbReference>
<dbReference type="SMART" id="SM00342">
    <property type="entry name" value="HTH_ARAC"/>
    <property type="match status" value="1"/>
</dbReference>
<protein>
    <submittedName>
        <fullName evidence="5">AraC family transcriptional regulator</fullName>
    </submittedName>
</protein>
<gene>
    <name evidence="5" type="ORF">D5F53_14750</name>
</gene>
<feature type="domain" description="HTH araC/xylS-type" evidence="4">
    <location>
        <begin position="8"/>
        <end position="106"/>
    </location>
</feature>
<keyword evidence="6" id="KW-1185">Reference proteome</keyword>
<dbReference type="SMART" id="SM00871">
    <property type="entry name" value="AraC_E_bind"/>
    <property type="match status" value="1"/>
</dbReference>
<reference evidence="5 6" key="1">
    <citation type="submission" date="2018-09" db="EMBL/GenBank/DDBJ databases">
        <title>Genome Sequence of Paenibacillus lautus Strain E7593-69, Azo Dye-Degrading Bacteria, Isolated from Commercial Tattoo Inks.</title>
        <authorList>
            <person name="Nho S.W."/>
            <person name="Kim S.-J."/>
            <person name="Kweon O."/>
            <person name="Cerniglia C.E."/>
        </authorList>
    </citation>
    <scope>NUCLEOTIDE SEQUENCE [LARGE SCALE GENOMIC DNA]</scope>
    <source>
        <strain evidence="5 6">E7593-69</strain>
    </source>
</reference>
<dbReference type="PROSITE" id="PS01124">
    <property type="entry name" value="HTH_ARAC_FAMILY_2"/>
    <property type="match status" value="1"/>
</dbReference>
<dbReference type="AlphaFoldDB" id="A0A385TP49"/>
<dbReference type="PANTHER" id="PTHR47504">
    <property type="entry name" value="RIGHT ORIGIN-BINDING PROTEIN"/>
    <property type="match status" value="1"/>
</dbReference>
<dbReference type="SUPFAM" id="SSF55136">
    <property type="entry name" value="Probable bacterial effector-binding domain"/>
    <property type="match status" value="1"/>
</dbReference>
<dbReference type="KEGG" id="plw:D5F53_14750"/>
<sequence>MDWLERMKNAMDYIETNLADNISYDDIAQIACCSTYHFQRMFPFITGITLSEYIRRRRLTLAAFELQTTDARVIDVAMKYGYQSPEAFARAFKNLHGIMPISARDKGVSLKAYPRMSFHISIKGDVEMNYRIEERGAFEMFGVYGLVSQDLQTAFTDIPQFRKQCDEDGSVDLMNELLGRFGNTVLHAALYDHTGESFKYMVCYHLPKGLEIPERFTKLSVPALTWAIFPEPQCDLQKLWERVYSEWFPISGYEQVEGPQFEMYYGMPGHTQGEIWVPVKKK</sequence>
<dbReference type="SUPFAM" id="SSF46689">
    <property type="entry name" value="Homeodomain-like"/>
    <property type="match status" value="2"/>
</dbReference>
<name>A0A385TP49_PAELA</name>
<dbReference type="PANTHER" id="PTHR47504:SF5">
    <property type="entry name" value="RIGHT ORIGIN-BINDING PROTEIN"/>
    <property type="match status" value="1"/>
</dbReference>
<dbReference type="Pfam" id="PF12833">
    <property type="entry name" value="HTH_18"/>
    <property type="match status" value="1"/>
</dbReference>
<evidence type="ECO:0000256" key="3">
    <source>
        <dbReference type="ARBA" id="ARBA00023163"/>
    </source>
</evidence>
<proteinExistence type="predicted"/>
<keyword evidence="1" id="KW-0805">Transcription regulation</keyword>
<dbReference type="InterPro" id="IPR018060">
    <property type="entry name" value="HTH_AraC"/>
</dbReference>
<dbReference type="Proteomes" id="UP000266552">
    <property type="component" value="Chromosome"/>
</dbReference>
<dbReference type="InterPro" id="IPR011256">
    <property type="entry name" value="Reg_factor_effector_dom_sf"/>
</dbReference>
<dbReference type="InterPro" id="IPR050959">
    <property type="entry name" value="MarA-like"/>
</dbReference>
<dbReference type="RefSeq" id="WP_119848352.1">
    <property type="nucleotide sequence ID" value="NZ_CP032412.1"/>
</dbReference>
<dbReference type="EMBL" id="CP032412">
    <property type="protein sequence ID" value="AYB44454.1"/>
    <property type="molecule type" value="Genomic_DNA"/>
</dbReference>
<dbReference type="GO" id="GO:0043565">
    <property type="term" value="F:sequence-specific DNA binding"/>
    <property type="evidence" value="ECO:0007669"/>
    <property type="project" value="InterPro"/>
</dbReference>
<dbReference type="Gene3D" id="3.20.80.10">
    <property type="entry name" value="Regulatory factor, effector binding domain"/>
    <property type="match status" value="1"/>
</dbReference>
<organism evidence="5 6">
    <name type="scientific">Paenibacillus lautus</name>
    <name type="common">Bacillus lautus</name>
    <dbReference type="NCBI Taxonomy" id="1401"/>
    <lineage>
        <taxon>Bacteria</taxon>
        <taxon>Bacillati</taxon>
        <taxon>Bacillota</taxon>
        <taxon>Bacilli</taxon>
        <taxon>Bacillales</taxon>
        <taxon>Paenibacillaceae</taxon>
        <taxon>Paenibacillus</taxon>
    </lineage>
</organism>
<evidence type="ECO:0000313" key="5">
    <source>
        <dbReference type="EMBL" id="AYB44454.1"/>
    </source>
</evidence>